<dbReference type="OrthoDB" id="6363363at2759"/>
<proteinExistence type="predicted"/>
<reference evidence="1 2" key="1">
    <citation type="journal article" date="2018" name="Mol. Plant">
        <title>The genome of Artemisia annua provides insight into the evolution of Asteraceae family and artemisinin biosynthesis.</title>
        <authorList>
            <person name="Shen Q."/>
            <person name="Zhang L."/>
            <person name="Liao Z."/>
            <person name="Wang S."/>
            <person name="Yan T."/>
            <person name="Shi P."/>
            <person name="Liu M."/>
            <person name="Fu X."/>
            <person name="Pan Q."/>
            <person name="Wang Y."/>
            <person name="Lv Z."/>
            <person name="Lu X."/>
            <person name="Zhang F."/>
            <person name="Jiang W."/>
            <person name="Ma Y."/>
            <person name="Chen M."/>
            <person name="Hao X."/>
            <person name="Li L."/>
            <person name="Tang Y."/>
            <person name="Lv G."/>
            <person name="Zhou Y."/>
            <person name="Sun X."/>
            <person name="Brodelius P.E."/>
            <person name="Rose J.K.C."/>
            <person name="Tang K."/>
        </authorList>
    </citation>
    <scope>NUCLEOTIDE SEQUENCE [LARGE SCALE GENOMIC DNA]</scope>
    <source>
        <strain evidence="2">cv. Huhao1</strain>
        <tissue evidence="1">Leaf</tissue>
    </source>
</reference>
<comment type="caution">
    <text evidence="1">The sequence shown here is derived from an EMBL/GenBank/DDBJ whole genome shotgun (WGS) entry which is preliminary data.</text>
</comment>
<protein>
    <submittedName>
        <fullName evidence="1">Transducin family protein / WD-40 repeat family protein</fullName>
    </submittedName>
</protein>
<dbReference type="Proteomes" id="UP000245207">
    <property type="component" value="Unassembled WGS sequence"/>
</dbReference>
<accession>A0A2U1N7K3</accession>
<dbReference type="STRING" id="35608.A0A2U1N7K3"/>
<dbReference type="AlphaFoldDB" id="A0A2U1N7K3"/>
<evidence type="ECO:0000313" key="1">
    <source>
        <dbReference type="EMBL" id="PWA69479.1"/>
    </source>
</evidence>
<sequence length="176" mass="19584">MKSCMCNRKLLQSDQRGLNGADRNVINVTTRPGSVATSLTATTWYVLTRKGHLLSIMYIRSKELKVAMTYLIIKVSGNDLDSSNSRMAPAISLGYLHYPPAVYMGIVQRVDRLSLAAELPLIFPPASMKITNPRQKLDNGSTSVEHSVQLLYLANATCQYQRQSLLLNLFPTPKIL</sequence>
<evidence type="ECO:0000313" key="2">
    <source>
        <dbReference type="Proteomes" id="UP000245207"/>
    </source>
</evidence>
<gene>
    <name evidence="1" type="ORF">CTI12_AA298060</name>
</gene>
<dbReference type="EMBL" id="PKPP01003431">
    <property type="protein sequence ID" value="PWA69479.1"/>
    <property type="molecule type" value="Genomic_DNA"/>
</dbReference>
<organism evidence="1 2">
    <name type="scientific">Artemisia annua</name>
    <name type="common">Sweet wormwood</name>
    <dbReference type="NCBI Taxonomy" id="35608"/>
    <lineage>
        <taxon>Eukaryota</taxon>
        <taxon>Viridiplantae</taxon>
        <taxon>Streptophyta</taxon>
        <taxon>Embryophyta</taxon>
        <taxon>Tracheophyta</taxon>
        <taxon>Spermatophyta</taxon>
        <taxon>Magnoliopsida</taxon>
        <taxon>eudicotyledons</taxon>
        <taxon>Gunneridae</taxon>
        <taxon>Pentapetalae</taxon>
        <taxon>asterids</taxon>
        <taxon>campanulids</taxon>
        <taxon>Asterales</taxon>
        <taxon>Asteraceae</taxon>
        <taxon>Asteroideae</taxon>
        <taxon>Anthemideae</taxon>
        <taxon>Artemisiinae</taxon>
        <taxon>Artemisia</taxon>
    </lineage>
</organism>
<name>A0A2U1N7K3_ARTAN</name>
<keyword evidence="2" id="KW-1185">Reference proteome</keyword>